<dbReference type="Pfam" id="PF12998">
    <property type="entry name" value="ING"/>
    <property type="match status" value="2"/>
</dbReference>
<dbReference type="Proteomes" id="UP000193642">
    <property type="component" value="Unassembled WGS sequence"/>
</dbReference>
<protein>
    <recommendedName>
        <fullName evidence="2">Inhibitor of growth protein N-terminal histone-binding domain-containing protein</fullName>
    </recommendedName>
</protein>
<comment type="caution">
    <text evidence="3">The sequence shown here is derived from an EMBL/GenBank/DDBJ whole genome shotgun (WGS) entry which is preliminary data.</text>
</comment>
<feature type="compositionally biased region" description="Low complexity" evidence="1">
    <location>
        <begin position="79"/>
        <end position="174"/>
    </location>
</feature>
<dbReference type="OrthoDB" id="2157054at2759"/>
<name>A0A1Y2C6L4_9FUNG</name>
<sequence>MIDHQELLEETVASLDNLPAEIKHIFNELRTRSEDYYEIRANIAHKDVELKKMIKAGPIEPPSATSQSTGNTSGGAAGSDGAPSSATGPGASDALTDTTNATTTSTNPSASVKTEPSSTSSVNNTNNNTATSTAAGSTSTTTSAPSNTSTSILAPSTATNSTDPSSSSSSSTAPTQPPQPDTSSQQQQQQPNATSTTGLDWTKGSEAVEAFPDQKEAFWKIVSMFGDCGRIADEKIALVERAKNVVDRHLKRITASLEANGVLPPSSSASVSGVAAVPLVGAGSGLGAVGTPSAASLSATPASVPLVAIPLAGGAGSGAGAAVSAVGGGTPAPMRGNSVLGGFATPLNPTLSKLGGVGGSVGRGVGAAGSTDILAKASEMAAAVVAESKAAAAAAAAAGGAGNVAGGSFFEGVCVLHFFLLFCFPSPKPQTLFIQRN</sequence>
<dbReference type="SMART" id="SM01408">
    <property type="entry name" value="ING"/>
    <property type="match status" value="1"/>
</dbReference>
<evidence type="ECO:0000259" key="2">
    <source>
        <dbReference type="SMART" id="SM01408"/>
    </source>
</evidence>
<dbReference type="STRING" id="329046.A0A1Y2C6L4"/>
<gene>
    <name evidence="3" type="ORF">BCR33DRAFT_297173</name>
</gene>
<accession>A0A1Y2C6L4</accession>
<dbReference type="AlphaFoldDB" id="A0A1Y2C6L4"/>
<feature type="compositionally biased region" description="Low complexity" evidence="1">
    <location>
        <begin position="181"/>
        <end position="197"/>
    </location>
</feature>
<evidence type="ECO:0000256" key="1">
    <source>
        <dbReference type="SAM" id="MobiDB-lite"/>
    </source>
</evidence>
<feature type="domain" description="Inhibitor of growth protein N-terminal histone-binding" evidence="2">
    <location>
        <begin position="7"/>
        <end position="260"/>
    </location>
</feature>
<evidence type="ECO:0000313" key="3">
    <source>
        <dbReference type="EMBL" id="ORY42524.1"/>
    </source>
</evidence>
<proteinExistence type="predicted"/>
<dbReference type="EMBL" id="MCGO01000028">
    <property type="protein sequence ID" value="ORY42524.1"/>
    <property type="molecule type" value="Genomic_DNA"/>
</dbReference>
<feature type="region of interest" description="Disordered" evidence="1">
    <location>
        <begin position="58"/>
        <end position="202"/>
    </location>
</feature>
<reference evidence="3 4" key="1">
    <citation type="submission" date="2016-07" db="EMBL/GenBank/DDBJ databases">
        <title>Pervasive Adenine N6-methylation of Active Genes in Fungi.</title>
        <authorList>
            <consortium name="DOE Joint Genome Institute"/>
            <person name="Mondo S.J."/>
            <person name="Dannebaum R.O."/>
            <person name="Kuo R.C."/>
            <person name="Labutti K."/>
            <person name="Haridas S."/>
            <person name="Kuo A."/>
            <person name="Salamov A."/>
            <person name="Ahrendt S.R."/>
            <person name="Lipzen A."/>
            <person name="Sullivan W."/>
            <person name="Andreopoulos W.B."/>
            <person name="Clum A."/>
            <person name="Lindquist E."/>
            <person name="Daum C."/>
            <person name="Ramamoorthy G.K."/>
            <person name="Gryganskyi A."/>
            <person name="Culley D."/>
            <person name="Magnuson J.K."/>
            <person name="James T.Y."/>
            <person name="O'Malley M.A."/>
            <person name="Stajich J.E."/>
            <person name="Spatafora J.W."/>
            <person name="Visel A."/>
            <person name="Grigoriev I.V."/>
        </authorList>
    </citation>
    <scope>NUCLEOTIDE SEQUENCE [LARGE SCALE GENOMIC DNA]</scope>
    <source>
        <strain evidence="3 4">JEL800</strain>
    </source>
</reference>
<keyword evidence="4" id="KW-1185">Reference proteome</keyword>
<organism evidence="3 4">
    <name type="scientific">Rhizoclosmatium globosum</name>
    <dbReference type="NCBI Taxonomy" id="329046"/>
    <lineage>
        <taxon>Eukaryota</taxon>
        <taxon>Fungi</taxon>
        <taxon>Fungi incertae sedis</taxon>
        <taxon>Chytridiomycota</taxon>
        <taxon>Chytridiomycota incertae sedis</taxon>
        <taxon>Chytridiomycetes</taxon>
        <taxon>Chytridiales</taxon>
        <taxon>Chytriomycetaceae</taxon>
        <taxon>Rhizoclosmatium</taxon>
    </lineage>
</organism>
<dbReference type="InterPro" id="IPR024610">
    <property type="entry name" value="ING_N_histone-binding"/>
</dbReference>
<dbReference type="Gene3D" id="6.10.140.1740">
    <property type="match status" value="2"/>
</dbReference>
<evidence type="ECO:0000313" key="4">
    <source>
        <dbReference type="Proteomes" id="UP000193642"/>
    </source>
</evidence>